<organism evidence="2 3">
    <name type="scientific">Mucilaginibacter straminoryzae</name>
    <dbReference type="NCBI Taxonomy" id="2932774"/>
    <lineage>
        <taxon>Bacteria</taxon>
        <taxon>Pseudomonadati</taxon>
        <taxon>Bacteroidota</taxon>
        <taxon>Sphingobacteriia</taxon>
        <taxon>Sphingobacteriales</taxon>
        <taxon>Sphingobacteriaceae</taxon>
        <taxon>Mucilaginibacter</taxon>
    </lineage>
</organism>
<name>A0A9X1X6L1_9SPHI</name>
<feature type="transmembrane region" description="Helical" evidence="1">
    <location>
        <begin position="17"/>
        <end position="36"/>
    </location>
</feature>
<keyword evidence="1" id="KW-1133">Transmembrane helix</keyword>
<accession>A0A9X1X6L1</accession>
<dbReference type="PANTHER" id="PTHR34980:SF3">
    <property type="entry name" value="BLR8105 PROTEIN"/>
    <property type="match status" value="1"/>
</dbReference>
<evidence type="ECO:0000313" key="2">
    <source>
        <dbReference type="EMBL" id="MCJ8211886.1"/>
    </source>
</evidence>
<comment type="caution">
    <text evidence="2">The sequence shown here is derived from an EMBL/GenBank/DDBJ whole genome shotgun (WGS) entry which is preliminary data.</text>
</comment>
<dbReference type="InterPro" id="IPR008523">
    <property type="entry name" value="DUF805"/>
</dbReference>
<feature type="transmembrane region" description="Helical" evidence="1">
    <location>
        <begin position="71"/>
        <end position="90"/>
    </location>
</feature>
<evidence type="ECO:0000313" key="3">
    <source>
        <dbReference type="Proteomes" id="UP001139450"/>
    </source>
</evidence>
<evidence type="ECO:0000256" key="1">
    <source>
        <dbReference type="SAM" id="Phobius"/>
    </source>
</evidence>
<dbReference type="AlphaFoldDB" id="A0A9X1X6L1"/>
<gene>
    <name evidence="2" type="ORF">MUY27_19365</name>
</gene>
<dbReference type="PANTHER" id="PTHR34980">
    <property type="entry name" value="INNER MEMBRANE PROTEIN-RELATED-RELATED"/>
    <property type="match status" value="1"/>
</dbReference>
<dbReference type="RefSeq" id="WP_245132920.1">
    <property type="nucleotide sequence ID" value="NZ_JALJEJ010000014.1"/>
</dbReference>
<sequence length="111" mass="12330">MFKKPFSTKGRIRRTEYFLSFFVYAAVIVFAIMAVFSGGSPAWLLAVPAMLWFGIAQNAKRCHDLGNSGWYQFIPFYVLWLLFAGSQPGINKYGPNPKGVGNGFENPVAVA</sequence>
<reference evidence="2" key="1">
    <citation type="submission" date="2022-04" db="EMBL/GenBank/DDBJ databases">
        <title>Mucilaginibacter sp. RS28 isolated from freshwater.</title>
        <authorList>
            <person name="Ko S.-R."/>
        </authorList>
    </citation>
    <scope>NUCLEOTIDE SEQUENCE</scope>
    <source>
        <strain evidence="2">RS28</strain>
    </source>
</reference>
<keyword evidence="1" id="KW-0812">Transmembrane</keyword>
<dbReference type="Proteomes" id="UP001139450">
    <property type="component" value="Unassembled WGS sequence"/>
</dbReference>
<keyword evidence="3" id="KW-1185">Reference proteome</keyword>
<keyword evidence="1" id="KW-0472">Membrane</keyword>
<protein>
    <submittedName>
        <fullName evidence="2">DUF805 domain-containing protein</fullName>
    </submittedName>
</protein>
<proteinExistence type="predicted"/>
<feature type="transmembrane region" description="Helical" evidence="1">
    <location>
        <begin position="42"/>
        <end position="59"/>
    </location>
</feature>
<dbReference type="EMBL" id="JALJEJ010000014">
    <property type="protein sequence ID" value="MCJ8211886.1"/>
    <property type="molecule type" value="Genomic_DNA"/>
</dbReference>
<dbReference type="GO" id="GO:0005886">
    <property type="term" value="C:plasma membrane"/>
    <property type="evidence" value="ECO:0007669"/>
    <property type="project" value="TreeGrafter"/>
</dbReference>
<dbReference type="Pfam" id="PF05656">
    <property type="entry name" value="DUF805"/>
    <property type="match status" value="1"/>
</dbReference>